<dbReference type="PROSITE" id="PS00107">
    <property type="entry name" value="PROTEIN_KINASE_ATP"/>
    <property type="match status" value="1"/>
</dbReference>
<dbReference type="Proteomes" id="UP000623129">
    <property type="component" value="Unassembled WGS sequence"/>
</dbReference>
<dbReference type="InterPro" id="IPR000719">
    <property type="entry name" value="Prot_kinase_dom"/>
</dbReference>
<feature type="domain" description="Gnk2-homologous" evidence="7">
    <location>
        <begin position="905"/>
        <end position="1013"/>
    </location>
</feature>
<gene>
    <name evidence="8" type="ORF">FCM35_KLT15011</name>
</gene>
<dbReference type="Pfam" id="PF00069">
    <property type="entry name" value="Pkinase"/>
    <property type="match status" value="1"/>
</dbReference>
<dbReference type="InterPro" id="IPR011009">
    <property type="entry name" value="Kinase-like_dom_sf"/>
</dbReference>
<feature type="domain" description="Gnk2-homologous" evidence="7">
    <location>
        <begin position="462"/>
        <end position="568"/>
    </location>
</feature>
<dbReference type="Pfam" id="PF01657">
    <property type="entry name" value="Stress-antifung"/>
    <property type="match status" value="5"/>
</dbReference>
<dbReference type="GO" id="GO:0004672">
    <property type="term" value="F:protein kinase activity"/>
    <property type="evidence" value="ECO:0007669"/>
    <property type="project" value="InterPro"/>
</dbReference>
<keyword evidence="4" id="KW-0812">Transmembrane</keyword>
<name>A0A833V2E0_9POAL</name>
<sequence length="1250" mass="137910">MHFSVFLLLLILYLPVPAKAIDVPHSTEYFYYVCDSYGTSTGNYTNNSTYQSNLNLLFSALRSNSTGNGFADGTVGTVPNMVTGIALCRGDHNTSYCNTCFSWTLDILNLCPYYKTAWMWYNSCYMYFSSQYFLSSLANSPNQPLININNVTVDPARFDRAVLQLMSEMKSWAVNNSTKLFATGVATNFSTEYPVIYGLVQCTPDMTKSQCQVCLQRLIDDFPKYVNGCIGARTIGIHCNIRYEVYTFYEGPDMVRIDGISSTQVPPPVINKSTKKKSNLIALAITIPVVAAVLLLAVFCFCLYKKRSHGRKTFLSANCGSFDGEQGEDLLSSIWELWIGGTITDIIDPVLDCPISEMIRHVHIGLLCVQEDPTARPRMSEVVIMLSSETVSLEAPSKPAFCLKRGGVSYSESVSGDRLVQMAQDEISDILTACPLYKTAMMWHDLCYLEFSNQDFLSSTDNLPLDTQINENNVTVDQTQFFQDRAKLMSDMASWAINNSTKFFATGEVTNFSNKLSSIYGLLQCTPNLPKSQCQSCLQSLINQLTGTSEGAWLVGPYCNIRYDTAPFYDGVAMVKVDGALLSPSPAPISPSGVNDGNKKSTVIILSIVISLVVTVLSISTFCICFYKKRLHRRKKLLSEIINSEQNKENIDSFIIGLSTLKAATINFDESNKLGEGGFGAVYKTWEQWTAGTITNIIDPFMDCPTNEIIRYIHIGLLCVQEDLKDRPRMSEVVIMLGSNTVSLQVPSKPAFYLRRGGGVSSDGSQKNLVPVSQNEMHFSLFILSLLLYLPLPALADPLYKLCGGASTFSENSTYQANINLLFSSLTANSTSTGFADGTVGTVPNRVSGLVLCRGDVNNSSCSSCLSIAFQDALQLCPYDRATTVFYDNCLLRFSNQQFLSSTDNSIQQIQYSTANVTSDATQFDQIVTDLITNASAWASYNSTRRFALAEATNFSQQYPVIYGLVQCTPDLTGSECQSCFQGLIDEMKYFAGRQGGRILGVRCNFRYEVYSFYSGEPMVNLDATTLALPPAPVLDPTKSTGKKTNTTIIAIAVAIPVVAICLLVTALSFCFWKKKRSFRKVVVSYEFNSNGMEGADSLLLDLSTLRTATMNFNESNKLGEGGFGSVYKGTLPNGQYIAIKQLSQSSVQRLGELKNELVLAAKLEHKNLVQIVGAWKHWTAGTVPRMIDTILRDCPTNEIVRYVHIALLCVQDDQTDRPKMSEVVIMLSSNTISLQAPSRPPFCITNTGS</sequence>
<keyword evidence="3" id="KW-0067">ATP-binding</keyword>
<dbReference type="AlphaFoldDB" id="A0A833V2E0"/>
<evidence type="ECO:0000256" key="1">
    <source>
        <dbReference type="ARBA" id="ARBA00022729"/>
    </source>
</evidence>
<comment type="caution">
    <text evidence="8">The sequence shown here is derived from an EMBL/GenBank/DDBJ whole genome shotgun (WGS) entry which is preliminary data.</text>
</comment>
<evidence type="ECO:0000256" key="4">
    <source>
        <dbReference type="SAM" id="Phobius"/>
    </source>
</evidence>
<keyword evidence="8" id="KW-0808">Transferase</keyword>
<keyword evidence="2" id="KW-0677">Repeat</keyword>
<dbReference type="Gene3D" id="3.30.200.20">
    <property type="entry name" value="Phosphorylase Kinase, domain 1"/>
    <property type="match status" value="2"/>
</dbReference>
<evidence type="ECO:0000259" key="6">
    <source>
        <dbReference type="PROSITE" id="PS50011"/>
    </source>
</evidence>
<dbReference type="EMBL" id="SWLB01000028">
    <property type="protein sequence ID" value="KAF3320877.1"/>
    <property type="molecule type" value="Genomic_DNA"/>
</dbReference>
<keyword evidence="4" id="KW-1133">Transmembrane helix</keyword>
<feature type="transmembrane region" description="Helical" evidence="4">
    <location>
        <begin position="280"/>
        <end position="304"/>
    </location>
</feature>
<feature type="domain" description="Gnk2-homologous" evidence="7">
    <location>
        <begin position="797"/>
        <end position="899"/>
    </location>
</feature>
<accession>A0A833V2E0</accession>
<keyword evidence="9" id="KW-1185">Reference proteome</keyword>
<dbReference type="FunFam" id="3.30.430.20:FF:000002">
    <property type="entry name" value="Cysteine-rich receptor-like protein kinase 10"/>
    <property type="match status" value="2"/>
</dbReference>
<keyword evidence="3" id="KW-0547">Nucleotide-binding</keyword>
<keyword evidence="1 5" id="KW-0732">Signal</keyword>
<feature type="chain" id="PRO_5032319498" evidence="5">
    <location>
        <begin position="21"/>
        <end position="1250"/>
    </location>
</feature>
<dbReference type="PROSITE" id="PS51473">
    <property type="entry name" value="GNK2"/>
    <property type="match status" value="5"/>
</dbReference>
<feature type="domain" description="Gnk2-homologous" evidence="7">
    <location>
        <begin position="32"/>
        <end position="133"/>
    </location>
</feature>
<dbReference type="Gene3D" id="1.10.510.10">
    <property type="entry name" value="Transferase(Phosphotransferase) domain 1"/>
    <property type="match status" value="1"/>
</dbReference>
<dbReference type="Gene3D" id="3.30.430.20">
    <property type="entry name" value="Gnk2 domain, C-X8-C-X2-C motif"/>
    <property type="match status" value="5"/>
</dbReference>
<dbReference type="PROSITE" id="PS50011">
    <property type="entry name" value="PROTEIN_KINASE_DOM"/>
    <property type="match status" value="1"/>
</dbReference>
<dbReference type="SUPFAM" id="SSF56112">
    <property type="entry name" value="Protein kinase-like (PK-like)"/>
    <property type="match status" value="1"/>
</dbReference>
<protein>
    <submittedName>
        <fullName evidence="8">Putative receptor-like protein kinase</fullName>
    </submittedName>
</protein>
<evidence type="ECO:0000259" key="7">
    <source>
        <dbReference type="PROSITE" id="PS51473"/>
    </source>
</evidence>
<dbReference type="PANTHER" id="PTHR32099">
    <property type="entry name" value="CYSTEINE-RICH REPEAT SECRETORY PROTEIN"/>
    <property type="match status" value="1"/>
</dbReference>
<keyword evidence="8" id="KW-0675">Receptor</keyword>
<proteinExistence type="predicted"/>
<feature type="signal peptide" evidence="5">
    <location>
        <begin position="1"/>
        <end position="20"/>
    </location>
</feature>
<feature type="transmembrane region" description="Helical" evidence="4">
    <location>
        <begin position="1049"/>
        <end position="1073"/>
    </location>
</feature>
<organism evidence="8 9">
    <name type="scientific">Carex littledalei</name>
    <dbReference type="NCBI Taxonomy" id="544730"/>
    <lineage>
        <taxon>Eukaryota</taxon>
        <taxon>Viridiplantae</taxon>
        <taxon>Streptophyta</taxon>
        <taxon>Embryophyta</taxon>
        <taxon>Tracheophyta</taxon>
        <taxon>Spermatophyta</taxon>
        <taxon>Magnoliopsida</taxon>
        <taxon>Liliopsida</taxon>
        <taxon>Poales</taxon>
        <taxon>Cyperaceae</taxon>
        <taxon>Cyperoideae</taxon>
        <taxon>Cariceae</taxon>
        <taxon>Carex</taxon>
        <taxon>Carex subgen. Euthyceras</taxon>
    </lineage>
</organism>
<feature type="binding site" evidence="3">
    <location>
        <position position="1141"/>
    </location>
    <ligand>
        <name>ATP</name>
        <dbReference type="ChEBI" id="CHEBI:30616"/>
    </ligand>
</feature>
<evidence type="ECO:0000256" key="2">
    <source>
        <dbReference type="ARBA" id="ARBA00022737"/>
    </source>
</evidence>
<evidence type="ECO:0000313" key="8">
    <source>
        <dbReference type="EMBL" id="KAF3320877.1"/>
    </source>
</evidence>
<feature type="domain" description="Gnk2-homologous" evidence="7">
    <location>
        <begin position="139"/>
        <end position="248"/>
    </location>
</feature>
<feature type="transmembrane region" description="Helical" evidence="4">
    <location>
        <begin position="603"/>
        <end position="627"/>
    </location>
</feature>
<dbReference type="GO" id="GO:0005524">
    <property type="term" value="F:ATP binding"/>
    <property type="evidence" value="ECO:0007669"/>
    <property type="project" value="UniProtKB-UniRule"/>
</dbReference>
<dbReference type="InterPro" id="IPR017441">
    <property type="entry name" value="Protein_kinase_ATP_BS"/>
</dbReference>
<keyword evidence="8" id="KW-0418">Kinase</keyword>
<evidence type="ECO:0000256" key="5">
    <source>
        <dbReference type="SAM" id="SignalP"/>
    </source>
</evidence>
<evidence type="ECO:0000256" key="3">
    <source>
        <dbReference type="PROSITE-ProRule" id="PRU10141"/>
    </source>
</evidence>
<keyword evidence="4" id="KW-0472">Membrane</keyword>
<evidence type="ECO:0000313" key="9">
    <source>
        <dbReference type="Proteomes" id="UP000623129"/>
    </source>
</evidence>
<reference evidence="8" key="1">
    <citation type="submission" date="2020-01" db="EMBL/GenBank/DDBJ databases">
        <title>Genome sequence of Kobresia littledalei, the first chromosome-level genome in the family Cyperaceae.</title>
        <authorList>
            <person name="Qu G."/>
        </authorList>
    </citation>
    <scope>NUCLEOTIDE SEQUENCE</scope>
    <source>
        <strain evidence="8">C.B.Clarke</strain>
        <tissue evidence="8">Leaf</tissue>
    </source>
</reference>
<dbReference type="InterPro" id="IPR038408">
    <property type="entry name" value="GNK2_sf"/>
</dbReference>
<dbReference type="InterPro" id="IPR002902">
    <property type="entry name" value="GNK2"/>
</dbReference>
<dbReference type="PANTHER" id="PTHR32099:SF42">
    <property type="entry name" value="CYSTEINE-RICH RECEPTOR-LIKE PROTEIN KINASE 9-RELATED"/>
    <property type="match status" value="1"/>
</dbReference>
<dbReference type="CDD" id="cd23509">
    <property type="entry name" value="Gnk2-like"/>
    <property type="match status" value="5"/>
</dbReference>
<feature type="domain" description="Protein kinase" evidence="6">
    <location>
        <begin position="1113"/>
        <end position="1250"/>
    </location>
</feature>